<protein>
    <recommendedName>
        <fullName evidence="2">Acb2/Tad1 hairpin domain-containing protein</fullName>
    </recommendedName>
</protein>
<dbReference type="KEGG" id="pstg:E8M01_16385"/>
<dbReference type="RefSeq" id="WP_136961092.1">
    <property type="nucleotide sequence ID" value="NZ_CP039690.1"/>
</dbReference>
<dbReference type="InterPro" id="IPR056098">
    <property type="entry name" value="Acb2/Tad1_hairpin"/>
</dbReference>
<organism evidence="3 4">
    <name type="scientific">Phreatobacter stygius</name>
    <dbReference type="NCBI Taxonomy" id="1940610"/>
    <lineage>
        <taxon>Bacteria</taxon>
        <taxon>Pseudomonadati</taxon>
        <taxon>Pseudomonadota</taxon>
        <taxon>Alphaproteobacteria</taxon>
        <taxon>Hyphomicrobiales</taxon>
        <taxon>Phreatobacteraceae</taxon>
        <taxon>Phreatobacter</taxon>
    </lineage>
</organism>
<feature type="domain" description="Acb2/Tad1 hairpin" evidence="2">
    <location>
        <begin position="17"/>
        <end position="84"/>
    </location>
</feature>
<gene>
    <name evidence="3" type="ORF">E8M01_16385</name>
</gene>
<dbReference type="AlphaFoldDB" id="A0A4D7B7M1"/>
<dbReference type="GO" id="GO:0000166">
    <property type="term" value="F:nucleotide binding"/>
    <property type="evidence" value="ECO:0007669"/>
    <property type="project" value="UniProtKB-KW"/>
</dbReference>
<reference evidence="3 4" key="1">
    <citation type="submission" date="2019-04" db="EMBL/GenBank/DDBJ databases">
        <title>Phreatobacter aquaticus sp. nov.</title>
        <authorList>
            <person name="Choi A."/>
        </authorList>
    </citation>
    <scope>NUCLEOTIDE SEQUENCE [LARGE SCALE GENOMIC DNA]</scope>
    <source>
        <strain evidence="3 4">KCTC 52518</strain>
    </source>
</reference>
<sequence length="85" mass="9889">MSEHVDSTGDRRTVNNTMRHEYRVLSEDEKRRMAQIKGLGEDFLRLLHSIGGTPHQFDRQASRELALAQTKIEEAVFWAVKHVTR</sequence>
<proteinExistence type="predicted"/>
<keyword evidence="1" id="KW-0547">Nucleotide-binding</keyword>
<evidence type="ECO:0000259" key="2">
    <source>
        <dbReference type="Pfam" id="PF24729"/>
    </source>
</evidence>
<name>A0A4D7B7M1_9HYPH</name>
<dbReference type="Pfam" id="PF24729">
    <property type="entry name" value="Acb2_Tad1_hairpin"/>
    <property type="match status" value="1"/>
</dbReference>
<evidence type="ECO:0000256" key="1">
    <source>
        <dbReference type="ARBA" id="ARBA00022741"/>
    </source>
</evidence>
<keyword evidence="4" id="KW-1185">Reference proteome</keyword>
<accession>A0A4D7B7M1</accession>
<evidence type="ECO:0000313" key="3">
    <source>
        <dbReference type="EMBL" id="QCI65646.1"/>
    </source>
</evidence>
<dbReference type="EMBL" id="CP039690">
    <property type="protein sequence ID" value="QCI65646.1"/>
    <property type="molecule type" value="Genomic_DNA"/>
</dbReference>
<dbReference type="Proteomes" id="UP000298781">
    <property type="component" value="Chromosome"/>
</dbReference>
<dbReference type="OrthoDB" id="7774727at2"/>
<evidence type="ECO:0000313" key="4">
    <source>
        <dbReference type="Proteomes" id="UP000298781"/>
    </source>
</evidence>